<dbReference type="EMBL" id="LR699554">
    <property type="protein sequence ID" value="VVD31500.1"/>
    <property type="molecule type" value="Genomic_DNA"/>
</dbReference>
<name>A0A5Q4ZRL8_9BURK</name>
<evidence type="ECO:0000313" key="4">
    <source>
        <dbReference type="Proteomes" id="UP000325811"/>
    </source>
</evidence>
<gene>
    <name evidence="3" type="ORF">PDMSB3_0197</name>
</gene>
<dbReference type="Proteomes" id="UP000325811">
    <property type="component" value="Chromosome II"/>
</dbReference>
<feature type="region of interest" description="Disordered" evidence="1">
    <location>
        <begin position="34"/>
        <end position="138"/>
    </location>
</feature>
<feature type="chain" id="PRO_5025022360" evidence="2">
    <location>
        <begin position="23"/>
        <end position="213"/>
    </location>
</feature>
<keyword evidence="4" id="KW-1185">Reference proteome</keyword>
<proteinExistence type="predicted"/>
<accession>A0A5Q4ZRL8</accession>
<feature type="compositionally biased region" description="Polar residues" evidence="1">
    <location>
        <begin position="101"/>
        <end position="113"/>
    </location>
</feature>
<protein>
    <submittedName>
        <fullName evidence="3">Uncharacterized protein</fullName>
    </submittedName>
</protein>
<evidence type="ECO:0000256" key="2">
    <source>
        <dbReference type="SAM" id="SignalP"/>
    </source>
</evidence>
<feature type="signal peptide" evidence="2">
    <location>
        <begin position="1"/>
        <end position="22"/>
    </location>
</feature>
<evidence type="ECO:0000313" key="3">
    <source>
        <dbReference type="EMBL" id="VVD31500.1"/>
    </source>
</evidence>
<keyword evidence="2" id="KW-0732">Signal</keyword>
<feature type="region of interest" description="Disordered" evidence="1">
    <location>
        <begin position="152"/>
        <end position="213"/>
    </location>
</feature>
<feature type="compositionally biased region" description="Low complexity" evidence="1">
    <location>
        <begin position="39"/>
        <end position="77"/>
    </location>
</feature>
<evidence type="ECO:0000256" key="1">
    <source>
        <dbReference type="SAM" id="MobiDB-lite"/>
    </source>
</evidence>
<reference evidence="3 4" key="1">
    <citation type="submission" date="2019-08" db="EMBL/GenBank/DDBJ databases">
        <authorList>
            <person name="Herpell B J."/>
        </authorList>
    </citation>
    <scope>NUCLEOTIDE SEQUENCE [LARGE SCALE GENOMIC DNA]</scope>
    <source>
        <strain evidence="4">Msb3</strain>
    </source>
</reference>
<organism evidence="3 4">
    <name type="scientific">Paraburkholderia dioscoreae</name>
    <dbReference type="NCBI Taxonomy" id="2604047"/>
    <lineage>
        <taxon>Bacteria</taxon>
        <taxon>Pseudomonadati</taxon>
        <taxon>Pseudomonadota</taxon>
        <taxon>Betaproteobacteria</taxon>
        <taxon>Burkholderiales</taxon>
        <taxon>Burkholderiaceae</taxon>
        <taxon>Paraburkholderia</taxon>
    </lineage>
</organism>
<sequence length="213" mass="21047">MRVRAAAGAALAVWCMSGPAVAAGYAEVWNPPEETGHITKQAGKKTGTATGAKSTAGSKGASKAAPKPMAGAGHAAPSVASAHGNKPSAHGSIRKVAASGVTKSKTQAAGTNKTQRKAAGMTQSKKPHAQVVQAKPGQGKVVHANHLVQRRTAHPQAVKVTAKSDAAKPAASRVNVPAPSANPVASAKVDANPANASSNPATASSGSLPPIIH</sequence>
<feature type="compositionally biased region" description="Low complexity" evidence="1">
    <location>
        <begin position="174"/>
        <end position="207"/>
    </location>
</feature>
<dbReference type="AlphaFoldDB" id="A0A5Q4ZRL8"/>
<dbReference type="KEGG" id="pdio:PDMSB3_0197.1"/>